<feature type="transmembrane region" description="Helical" evidence="1">
    <location>
        <begin position="79"/>
        <end position="99"/>
    </location>
</feature>
<feature type="transmembrane region" description="Helical" evidence="1">
    <location>
        <begin position="165"/>
        <end position="184"/>
    </location>
</feature>
<sequence>MLKYLVMQYIRQKESKLRVYLQRYFIELEPYSLLFVKSSVLMNIISLVGAICIILFLPINAQLLLDKYSVDINDLNFQIMVLSLLIVLITKLTAILISINRGNTINKRSFYLNLLYKLIFGQEYLASIILILCVLGRFYNVWITLLLLIFIFIIIRCYHQILINSAYIFFTGLCLYNVAIFFNLNIESRIWYGGAMITLLATCYHLLVNRTFNHNNRKFQLIIFNQILKVKYPVFLNVPILLIIGQYLAISLPKTLPISLTQIQFIGYILLLYCISIITIQIQNPILINIDWYANFVKYTFKSMTTEVDLLKILDRNNLLILITMAFVFFIESLYLFNNWLWWLFPLSFLIWYIDSSFSLYSFKILSISQRENLRQHTKKTITLYFFDRYKHNVNNEQKYFLSSDK</sequence>
<feature type="transmembrane region" description="Helical" evidence="1">
    <location>
        <begin position="230"/>
        <end position="250"/>
    </location>
</feature>
<feature type="transmembrane region" description="Helical" evidence="1">
    <location>
        <begin position="190"/>
        <end position="209"/>
    </location>
</feature>
<feature type="transmembrane region" description="Helical" evidence="1">
    <location>
        <begin position="319"/>
        <end position="337"/>
    </location>
</feature>
<name>A0A418HQ04_STAGA</name>
<feature type="transmembrane region" description="Helical" evidence="1">
    <location>
        <begin position="262"/>
        <end position="280"/>
    </location>
</feature>
<feature type="transmembrane region" description="Helical" evidence="1">
    <location>
        <begin position="343"/>
        <end position="363"/>
    </location>
</feature>
<keyword evidence="1" id="KW-0812">Transmembrane</keyword>
<dbReference type="Proteomes" id="UP000283576">
    <property type="component" value="Unassembled WGS sequence"/>
</dbReference>
<evidence type="ECO:0000313" key="2">
    <source>
        <dbReference type="EMBL" id="RIL43311.1"/>
    </source>
</evidence>
<proteinExistence type="predicted"/>
<dbReference type="AlphaFoldDB" id="A0A418HQ04"/>
<protein>
    <submittedName>
        <fullName evidence="2">Uncharacterized protein</fullName>
    </submittedName>
</protein>
<accession>A0A418HQ04</accession>
<gene>
    <name evidence="2" type="ORF">BUZ01_06760</name>
</gene>
<keyword evidence="1" id="KW-0472">Membrane</keyword>
<dbReference type="RefSeq" id="WP_119624495.1">
    <property type="nucleotide sequence ID" value="NZ_JAIBNU010000002.1"/>
</dbReference>
<feature type="transmembrane region" description="Helical" evidence="1">
    <location>
        <begin position="40"/>
        <end position="59"/>
    </location>
</feature>
<evidence type="ECO:0000313" key="3">
    <source>
        <dbReference type="Proteomes" id="UP000283576"/>
    </source>
</evidence>
<keyword evidence="1" id="KW-1133">Transmembrane helix</keyword>
<evidence type="ECO:0000256" key="1">
    <source>
        <dbReference type="SAM" id="Phobius"/>
    </source>
</evidence>
<feature type="transmembrane region" description="Helical" evidence="1">
    <location>
        <begin position="111"/>
        <end position="132"/>
    </location>
</feature>
<feature type="transmembrane region" description="Helical" evidence="1">
    <location>
        <begin position="138"/>
        <end position="158"/>
    </location>
</feature>
<organism evidence="2 3">
    <name type="scientific">Staphylococcus gallinarum</name>
    <dbReference type="NCBI Taxonomy" id="1293"/>
    <lineage>
        <taxon>Bacteria</taxon>
        <taxon>Bacillati</taxon>
        <taxon>Bacillota</taxon>
        <taxon>Bacilli</taxon>
        <taxon>Bacillales</taxon>
        <taxon>Staphylococcaceae</taxon>
        <taxon>Staphylococcus</taxon>
    </lineage>
</organism>
<dbReference type="EMBL" id="QXRZ01000003">
    <property type="protein sequence ID" value="RIL43311.1"/>
    <property type="molecule type" value="Genomic_DNA"/>
</dbReference>
<comment type="caution">
    <text evidence="2">The sequence shown here is derived from an EMBL/GenBank/DDBJ whole genome shotgun (WGS) entry which is preliminary data.</text>
</comment>
<reference evidence="2 3" key="1">
    <citation type="journal article" date="2016" name="Front. Microbiol.">
        <title>Comprehensive Phylogenetic Analysis of Bovine Non-aureus Staphylococci Species Based on Whole-Genome Sequencing.</title>
        <authorList>
            <person name="Naushad S."/>
            <person name="Barkema H.W."/>
            <person name="Luby C."/>
            <person name="Condas L.A."/>
            <person name="Nobrega D.B."/>
            <person name="Carson D.A."/>
            <person name="De Buck J."/>
        </authorList>
    </citation>
    <scope>NUCLEOTIDE SEQUENCE [LARGE SCALE GENOMIC DNA]</scope>
    <source>
        <strain evidence="2 3">SNUC 1388</strain>
    </source>
</reference>